<dbReference type="GO" id="GO:0015112">
    <property type="term" value="F:nitrate transmembrane transporter activity"/>
    <property type="evidence" value="ECO:0007669"/>
    <property type="project" value="InterPro"/>
</dbReference>
<keyword evidence="4 8" id="KW-0812">Transmembrane</keyword>
<organism evidence="10 11">
    <name type="scientific">Saccharibacillus brassicae</name>
    <dbReference type="NCBI Taxonomy" id="2583377"/>
    <lineage>
        <taxon>Bacteria</taxon>
        <taxon>Bacillati</taxon>
        <taxon>Bacillota</taxon>
        <taxon>Bacilli</taxon>
        <taxon>Bacillales</taxon>
        <taxon>Paenibacillaceae</taxon>
        <taxon>Saccharibacillus</taxon>
    </lineage>
</organism>
<dbReference type="KEGG" id="saca:FFV09_21945"/>
<feature type="transmembrane region" description="Helical" evidence="8">
    <location>
        <begin position="12"/>
        <end position="31"/>
    </location>
</feature>
<evidence type="ECO:0000256" key="2">
    <source>
        <dbReference type="ARBA" id="ARBA00008432"/>
    </source>
</evidence>
<dbReference type="OrthoDB" id="9773404at2"/>
<evidence type="ECO:0000313" key="11">
    <source>
        <dbReference type="Proteomes" id="UP000316968"/>
    </source>
</evidence>
<dbReference type="InterPro" id="IPR036259">
    <property type="entry name" value="MFS_trans_sf"/>
</dbReference>
<feature type="transmembrane region" description="Helical" evidence="8">
    <location>
        <begin position="138"/>
        <end position="156"/>
    </location>
</feature>
<feature type="transmembrane region" description="Helical" evidence="8">
    <location>
        <begin position="43"/>
        <end position="64"/>
    </location>
</feature>
<comment type="subcellular location">
    <subcellularLocation>
        <location evidence="1">Cell membrane</location>
        <topology evidence="1">Multi-pass membrane protein</topology>
    </subcellularLocation>
</comment>
<sequence length="401" mass="43531">MIKKVQLPLQTLNLTLGFMVWVILSSLMPFIKEDIAIPADRLAIVTAIPVVLGSILRIPLGYYANIIGARLVFLISFVLLLFPVYYISVAQSMTALMIGGLFLGIGGAVFSVGVTSLPKYYPAARHGFVNGMYGMGNIGTAISTFAAPVLATQIGWQAAVKWYLALLLFFIVLNFLLGDRREVKVKTPIGQQIKGIYKNEKLWLISLFYFITFGSFVAFTVYLPNFLVTNFGLEKVDAGMRTAGFIAIATFFRPVGGWLADRFKPLLLLGGTFAIYTIAAILLAFSPSLGPYTVGCLAIAFCAGLGNGIIFKLVPFYFQKQAGIANGVVSMMGGLGGFFPPIMLAAIHGITGQYSIGFMLLSQVAMVSMVLVFWMYVQDKRTLDAVGGRTATKAQTKTMSK</sequence>
<proteinExistence type="inferred from homology"/>
<keyword evidence="6" id="KW-0534">Nitrate assimilation</keyword>
<protein>
    <submittedName>
        <fullName evidence="10">NarK/NasA family nitrate transporter</fullName>
    </submittedName>
</protein>
<feature type="transmembrane region" description="Helical" evidence="8">
    <location>
        <begin position="323"/>
        <end position="350"/>
    </location>
</feature>
<dbReference type="GO" id="GO:0042128">
    <property type="term" value="P:nitrate assimilation"/>
    <property type="evidence" value="ECO:0007669"/>
    <property type="project" value="UniProtKB-KW"/>
</dbReference>
<keyword evidence="11" id="KW-1185">Reference proteome</keyword>
<evidence type="ECO:0000256" key="8">
    <source>
        <dbReference type="SAM" id="Phobius"/>
    </source>
</evidence>
<feature type="transmembrane region" description="Helical" evidence="8">
    <location>
        <begin position="202"/>
        <end position="223"/>
    </location>
</feature>
<dbReference type="SUPFAM" id="SSF103473">
    <property type="entry name" value="MFS general substrate transporter"/>
    <property type="match status" value="1"/>
</dbReference>
<dbReference type="AlphaFoldDB" id="A0A4Y6UZY2"/>
<dbReference type="InterPro" id="IPR044772">
    <property type="entry name" value="NO3_transporter"/>
</dbReference>
<comment type="similarity">
    <text evidence="2">Belongs to the major facilitator superfamily. Nitrate/nitrite porter (TC 2.A.1.8) family.</text>
</comment>
<evidence type="ECO:0000256" key="7">
    <source>
        <dbReference type="ARBA" id="ARBA00023136"/>
    </source>
</evidence>
<gene>
    <name evidence="10" type="ORF">FFV09_21945</name>
</gene>
<dbReference type="GO" id="GO:0005886">
    <property type="term" value="C:plasma membrane"/>
    <property type="evidence" value="ECO:0007669"/>
    <property type="project" value="UniProtKB-SubCell"/>
</dbReference>
<feature type="transmembrane region" description="Helical" evidence="8">
    <location>
        <begin position="162"/>
        <end position="178"/>
    </location>
</feature>
<evidence type="ECO:0000256" key="3">
    <source>
        <dbReference type="ARBA" id="ARBA00022448"/>
    </source>
</evidence>
<dbReference type="Pfam" id="PF07690">
    <property type="entry name" value="MFS_1"/>
    <property type="match status" value="1"/>
</dbReference>
<evidence type="ECO:0000256" key="1">
    <source>
        <dbReference type="ARBA" id="ARBA00004651"/>
    </source>
</evidence>
<keyword evidence="5 8" id="KW-1133">Transmembrane helix</keyword>
<feature type="transmembrane region" description="Helical" evidence="8">
    <location>
        <begin position="243"/>
        <end position="260"/>
    </location>
</feature>
<evidence type="ECO:0000256" key="4">
    <source>
        <dbReference type="ARBA" id="ARBA00022692"/>
    </source>
</evidence>
<feature type="domain" description="Major facilitator superfamily (MFS) profile" evidence="9">
    <location>
        <begin position="5"/>
        <end position="380"/>
    </location>
</feature>
<dbReference type="InterPro" id="IPR011701">
    <property type="entry name" value="MFS"/>
</dbReference>
<name>A0A4Y6UZY2_SACBS</name>
<keyword evidence="7 8" id="KW-0472">Membrane</keyword>
<dbReference type="Gene3D" id="1.20.1250.20">
    <property type="entry name" value="MFS general substrate transporter like domains"/>
    <property type="match status" value="2"/>
</dbReference>
<feature type="transmembrane region" description="Helical" evidence="8">
    <location>
        <begin position="356"/>
        <end position="377"/>
    </location>
</feature>
<dbReference type="RefSeq" id="WP_141449830.1">
    <property type="nucleotide sequence ID" value="NZ_CP041217.1"/>
</dbReference>
<feature type="transmembrane region" description="Helical" evidence="8">
    <location>
        <begin position="292"/>
        <end position="311"/>
    </location>
</feature>
<evidence type="ECO:0000313" key="10">
    <source>
        <dbReference type="EMBL" id="QDH23293.1"/>
    </source>
</evidence>
<feature type="transmembrane region" description="Helical" evidence="8">
    <location>
        <begin position="267"/>
        <end position="286"/>
    </location>
</feature>
<keyword evidence="3" id="KW-0813">Transport</keyword>
<reference evidence="10 11" key="1">
    <citation type="submission" date="2019-06" db="EMBL/GenBank/DDBJ databases">
        <title>Saccharibacillus brassicae sp. nov., an endophytic bacterium isolated from Chinese cabbage seeds (Brassica pekinensis).</title>
        <authorList>
            <person name="Jiang L."/>
            <person name="Lee J."/>
            <person name="Kim S.W."/>
        </authorList>
    </citation>
    <scope>NUCLEOTIDE SEQUENCE [LARGE SCALE GENOMIC DNA]</scope>
    <source>
        <strain evidence="11">KCTC 43072 / ATSA2</strain>
    </source>
</reference>
<dbReference type="InterPro" id="IPR020846">
    <property type="entry name" value="MFS_dom"/>
</dbReference>
<dbReference type="EMBL" id="CP041217">
    <property type="protein sequence ID" value="QDH23293.1"/>
    <property type="molecule type" value="Genomic_DNA"/>
</dbReference>
<dbReference type="PANTHER" id="PTHR23515">
    <property type="entry name" value="HIGH-AFFINITY NITRATE TRANSPORTER 2.3"/>
    <property type="match status" value="1"/>
</dbReference>
<accession>A0A4Y6UZY2</accession>
<evidence type="ECO:0000256" key="6">
    <source>
        <dbReference type="ARBA" id="ARBA00023063"/>
    </source>
</evidence>
<evidence type="ECO:0000256" key="5">
    <source>
        <dbReference type="ARBA" id="ARBA00022989"/>
    </source>
</evidence>
<dbReference type="CDD" id="cd17341">
    <property type="entry name" value="MFS_NRT2_like"/>
    <property type="match status" value="1"/>
</dbReference>
<feature type="transmembrane region" description="Helical" evidence="8">
    <location>
        <begin position="71"/>
        <end position="89"/>
    </location>
</feature>
<dbReference type="Proteomes" id="UP000316968">
    <property type="component" value="Chromosome"/>
</dbReference>
<dbReference type="PROSITE" id="PS50850">
    <property type="entry name" value="MFS"/>
    <property type="match status" value="1"/>
</dbReference>
<feature type="transmembrane region" description="Helical" evidence="8">
    <location>
        <begin position="95"/>
        <end position="117"/>
    </location>
</feature>
<evidence type="ECO:0000259" key="9">
    <source>
        <dbReference type="PROSITE" id="PS50850"/>
    </source>
</evidence>